<organism evidence="7 8">
    <name type="scientific">Methanospirillum stamsii</name>
    <dbReference type="NCBI Taxonomy" id="1277351"/>
    <lineage>
        <taxon>Archaea</taxon>
        <taxon>Methanobacteriati</taxon>
        <taxon>Methanobacteriota</taxon>
        <taxon>Stenosarchaea group</taxon>
        <taxon>Methanomicrobia</taxon>
        <taxon>Methanomicrobiales</taxon>
        <taxon>Methanospirillaceae</taxon>
        <taxon>Methanospirillum</taxon>
    </lineage>
</organism>
<name>A0A2V2N7C6_9EURY</name>
<keyword evidence="8" id="KW-1185">Reference proteome</keyword>
<dbReference type="EMBL" id="QGMZ01000006">
    <property type="protein sequence ID" value="PWR75954.1"/>
    <property type="molecule type" value="Genomic_DNA"/>
</dbReference>
<reference evidence="7 8" key="1">
    <citation type="submission" date="2018-05" db="EMBL/GenBank/DDBJ databases">
        <title>Draft genome of Methanospirillum stamsii Pt1.</title>
        <authorList>
            <person name="Dueholm M.S."/>
            <person name="Nielsen P.H."/>
            <person name="Bakmann L.F."/>
            <person name="Otzen D.E."/>
        </authorList>
    </citation>
    <scope>NUCLEOTIDE SEQUENCE [LARGE SCALE GENOMIC DNA]</scope>
    <source>
        <strain evidence="7 8">Pt1</strain>
    </source>
</reference>
<gene>
    <name evidence="7" type="ORF">DLD82_02525</name>
</gene>
<evidence type="ECO:0008006" key="9">
    <source>
        <dbReference type="Google" id="ProtNLM"/>
    </source>
</evidence>
<evidence type="ECO:0000256" key="6">
    <source>
        <dbReference type="SAM" id="Phobius"/>
    </source>
</evidence>
<dbReference type="RefSeq" id="WP_109939531.1">
    <property type="nucleotide sequence ID" value="NZ_QGMZ01000006.1"/>
</dbReference>
<sequence>MSYLLKHLKPEEIGWIDYSMVLLIFFSMISFIFIGILNLVLVYLSIIGLITGQHGPVSDAGILGIISTALLTVIVVELYITVKELKNGNIDIKLILIIGLTAIVRHFILLISQDFNEDNVISLIGMAIVMLFFILGLWIVKSKKIDNISDIWSPSPKID</sequence>
<evidence type="ECO:0000256" key="4">
    <source>
        <dbReference type="ARBA" id="ARBA00022989"/>
    </source>
</evidence>
<dbReference type="Pfam" id="PF06146">
    <property type="entry name" value="PsiE"/>
    <property type="match status" value="1"/>
</dbReference>
<keyword evidence="3 6" id="KW-0812">Transmembrane</keyword>
<dbReference type="Proteomes" id="UP000245934">
    <property type="component" value="Unassembled WGS sequence"/>
</dbReference>
<evidence type="ECO:0000313" key="7">
    <source>
        <dbReference type="EMBL" id="PWR75954.1"/>
    </source>
</evidence>
<feature type="transmembrane region" description="Helical" evidence="6">
    <location>
        <begin position="62"/>
        <end position="82"/>
    </location>
</feature>
<feature type="transmembrane region" description="Helical" evidence="6">
    <location>
        <begin position="119"/>
        <end position="140"/>
    </location>
</feature>
<keyword evidence="5 6" id="KW-0472">Membrane</keyword>
<proteinExistence type="predicted"/>
<comment type="caution">
    <text evidence="7">The sequence shown here is derived from an EMBL/GenBank/DDBJ whole genome shotgun (WGS) entry which is preliminary data.</text>
</comment>
<keyword evidence="4 6" id="KW-1133">Transmembrane helix</keyword>
<evidence type="ECO:0000256" key="2">
    <source>
        <dbReference type="ARBA" id="ARBA00022475"/>
    </source>
</evidence>
<dbReference type="InterPro" id="IPR020948">
    <property type="entry name" value="P_starv_induced_PsiE-like"/>
</dbReference>
<feature type="transmembrane region" description="Helical" evidence="6">
    <location>
        <begin position="94"/>
        <end position="113"/>
    </location>
</feature>
<dbReference type="OrthoDB" id="380312at2157"/>
<protein>
    <recommendedName>
        <fullName evidence="9">Phosphate-starvation-inducible E-like protein</fullName>
    </recommendedName>
</protein>
<comment type="subcellular location">
    <subcellularLocation>
        <location evidence="1">Cell membrane</location>
        <topology evidence="1">Multi-pass membrane protein</topology>
    </subcellularLocation>
</comment>
<evidence type="ECO:0000256" key="1">
    <source>
        <dbReference type="ARBA" id="ARBA00004651"/>
    </source>
</evidence>
<accession>A0A2V2N7C6</accession>
<feature type="transmembrane region" description="Helical" evidence="6">
    <location>
        <begin position="21"/>
        <end position="50"/>
    </location>
</feature>
<dbReference type="AlphaFoldDB" id="A0A2V2N7C6"/>
<evidence type="ECO:0000313" key="8">
    <source>
        <dbReference type="Proteomes" id="UP000245934"/>
    </source>
</evidence>
<dbReference type="GO" id="GO:0005886">
    <property type="term" value="C:plasma membrane"/>
    <property type="evidence" value="ECO:0007669"/>
    <property type="project" value="UniProtKB-SubCell"/>
</dbReference>
<keyword evidence="2" id="KW-1003">Cell membrane</keyword>
<evidence type="ECO:0000256" key="3">
    <source>
        <dbReference type="ARBA" id="ARBA00022692"/>
    </source>
</evidence>
<evidence type="ECO:0000256" key="5">
    <source>
        <dbReference type="ARBA" id="ARBA00023136"/>
    </source>
</evidence>